<dbReference type="STRING" id="317655.Sala_0071"/>
<proteinExistence type="predicted"/>
<dbReference type="AlphaFoldDB" id="Q1GX25"/>
<dbReference type="HOGENOM" id="CLU_1509637_0_0_5"/>
<organism evidence="1 2">
    <name type="scientific">Sphingopyxis alaskensis (strain DSM 13593 / LMG 18877 / RB2256)</name>
    <name type="common">Sphingomonas alaskensis</name>
    <dbReference type="NCBI Taxonomy" id="317655"/>
    <lineage>
        <taxon>Bacteria</taxon>
        <taxon>Pseudomonadati</taxon>
        <taxon>Pseudomonadota</taxon>
        <taxon>Alphaproteobacteria</taxon>
        <taxon>Sphingomonadales</taxon>
        <taxon>Sphingomonadaceae</taxon>
        <taxon>Sphingopyxis</taxon>
    </lineage>
</organism>
<protein>
    <submittedName>
        <fullName evidence="1">Uncharacterized protein</fullName>
    </submittedName>
</protein>
<dbReference type="EMBL" id="CP000356">
    <property type="protein sequence ID" value="ABF51797.1"/>
    <property type="molecule type" value="Genomic_DNA"/>
</dbReference>
<accession>Q1GX25</accession>
<name>Q1GX25_SPHAL</name>
<gene>
    <name evidence="1" type="ordered locus">Sala_0071</name>
</gene>
<evidence type="ECO:0000313" key="1">
    <source>
        <dbReference type="EMBL" id="ABF51797.1"/>
    </source>
</evidence>
<dbReference type="KEGG" id="sal:Sala_0071"/>
<keyword evidence="2" id="KW-1185">Reference proteome</keyword>
<evidence type="ECO:0000313" key="2">
    <source>
        <dbReference type="Proteomes" id="UP000006578"/>
    </source>
</evidence>
<sequence length="178" mass="18176">MTNAGDAKAAGILSGEVMPIVSRSLLALFFPSMLMVTPAFAAPPPPRIDVIAYSADLGEEGLAEAYVTLAAYSGAFERAAPGTDRSKVRACAASNSEACIRAILTARGGAAVIIVVQGAGVGIQKWTCFGSGGTPVDAAKQTATINLQVAFFGERQAKFQQSLSATACIMSAAAESGW</sequence>
<dbReference type="Proteomes" id="UP000006578">
    <property type="component" value="Chromosome"/>
</dbReference>
<reference evidence="1 2" key="1">
    <citation type="journal article" date="2009" name="Proc. Natl. Acad. Sci. U.S.A.">
        <title>The genomic basis of trophic strategy in marine bacteria.</title>
        <authorList>
            <person name="Lauro F.M."/>
            <person name="McDougald D."/>
            <person name="Thomas T."/>
            <person name="Williams T.J."/>
            <person name="Egan S."/>
            <person name="Rice S."/>
            <person name="DeMaere M.Z."/>
            <person name="Ting L."/>
            <person name="Ertan H."/>
            <person name="Johnson J."/>
            <person name="Ferriera S."/>
            <person name="Lapidus A."/>
            <person name="Anderson I."/>
            <person name="Kyrpides N."/>
            <person name="Munk A.C."/>
            <person name="Detter C."/>
            <person name="Han C.S."/>
            <person name="Brown M.V."/>
            <person name="Robb F.T."/>
            <person name="Kjelleberg S."/>
            <person name="Cavicchioli R."/>
        </authorList>
    </citation>
    <scope>NUCLEOTIDE SEQUENCE [LARGE SCALE GENOMIC DNA]</scope>
    <source>
        <strain evidence="2">DSM 13593 / LMG 18877 / RB2256</strain>
    </source>
</reference>